<dbReference type="PANTHER" id="PTHR23502">
    <property type="entry name" value="MAJOR FACILITATOR SUPERFAMILY"/>
    <property type="match status" value="1"/>
</dbReference>
<dbReference type="InterPro" id="IPR020846">
    <property type="entry name" value="MFS_dom"/>
</dbReference>
<evidence type="ECO:0000256" key="3">
    <source>
        <dbReference type="ARBA" id="ARBA00022989"/>
    </source>
</evidence>
<protein>
    <submittedName>
        <fullName evidence="7">MFS general substrate transporter</fullName>
    </submittedName>
</protein>
<dbReference type="SUPFAM" id="SSF103473">
    <property type="entry name" value="MFS general substrate transporter"/>
    <property type="match status" value="1"/>
</dbReference>
<feature type="domain" description="Major facilitator superfamily (MFS) profile" evidence="6">
    <location>
        <begin position="31"/>
        <end position="457"/>
    </location>
</feature>
<evidence type="ECO:0000256" key="4">
    <source>
        <dbReference type="ARBA" id="ARBA00023136"/>
    </source>
</evidence>
<feature type="transmembrane region" description="Helical" evidence="5">
    <location>
        <begin position="399"/>
        <end position="418"/>
    </location>
</feature>
<evidence type="ECO:0000256" key="2">
    <source>
        <dbReference type="ARBA" id="ARBA00022692"/>
    </source>
</evidence>
<gene>
    <name evidence="7" type="ORF">BDV34DRAFT_235823</name>
</gene>
<reference evidence="7 8" key="1">
    <citation type="submission" date="2019-04" db="EMBL/GenBank/DDBJ databases">
        <title>Fungal friends and foes A comparative genomics study of 23 Aspergillus species from section Flavi.</title>
        <authorList>
            <consortium name="DOE Joint Genome Institute"/>
            <person name="Kjaerbolling I."/>
            <person name="Vesth T.C."/>
            <person name="Frisvad J.C."/>
            <person name="Nybo J.L."/>
            <person name="Theobald S."/>
            <person name="Kildgaard S."/>
            <person name="Petersen T.I."/>
            <person name="Kuo A."/>
            <person name="Sato A."/>
            <person name="Lyhne E.K."/>
            <person name="Kogle M.E."/>
            <person name="Wiebenga A."/>
            <person name="Kun R.S."/>
            <person name="Lubbers R.J."/>
            <person name="Makela M.R."/>
            <person name="Barry K."/>
            <person name="Chovatia M."/>
            <person name="Clum A."/>
            <person name="Daum C."/>
            <person name="Haridas S."/>
            <person name="He G."/>
            <person name="LaButti K."/>
            <person name="Lipzen A."/>
            <person name="Mondo S."/>
            <person name="Pangilinan J."/>
            <person name="Riley R."/>
            <person name="Salamov A."/>
            <person name="Simmons B.A."/>
            <person name="Magnuson J.K."/>
            <person name="Henrissat B."/>
            <person name="Mortensen U.H."/>
            <person name="Larsen T.O."/>
            <person name="De vries R.P."/>
            <person name="Grigoriev I.V."/>
            <person name="Machida M."/>
            <person name="Baker S.E."/>
            <person name="Andersen M.R."/>
        </authorList>
    </citation>
    <scope>NUCLEOTIDE SEQUENCE [LARGE SCALE GENOMIC DNA]</scope>
    <source>
        <strain evidence="7 8">CBS 117618</strain>
    </source>
</reference>
<keyword evidence="3 5" id="KW-1133">Transmembrane helix</keyword>
<feature type="transmembrane region" description="Helical" evidence="5">
    <location>
        <begin position="334"/>
        <end position="355"/>
    </location>
</feature>
<evidence type="ECO:0000313" key="8">
    <source>
        <dbReference type="Proteomes" id="UP000326532"/>
    </source>
</evidence>
<keyword evidence="8" id="KW-1185">Reference proteome</keyword>
<dbReference type="PROSITE" id="PS50850">
    <property type="entry name" value="MFS"/>
    <property type="match status" value="1"/>
</dbReference>
<dbReference type="EMBL" id="ML734983">
    <property type="protein sequence ID" value="KAB8204103.1"/>
    <property type="molecule type" value="Genomic_DNA"/>
</dbReference>
<dbReference type="InterPro" id="IPR011701">
    <property type="entry name" value="MFS"/>
</dbReference>
<proteinExistence type="predicted"/>
<feature type="transmembrane region" description="Helical" evidence="5">
    <location>
        <begin position="97"/>
        <end position="120"/>
    </location>
</feature>
<dbReference type="GO" id="GO:0022857">
    <property type="term" value="F:transmembrane transporter activity"/>
    <property type="evidence" value="ECO:0007669"/>
    <property type="project" value="InterPro"/>
</dbReference>
<dbReference type="OMA" id="NRYARRH"/>
<name>A0A5N6DHV6_ASPPA</name>
<feature type="transmembrane region" description="Helical" evidence="5">
    <location>
        <begin position="255"/>
        <end position="274"/>
    </location>
</feature>
<dbReference type="VEuPathDB" id="FungiDB:BDV34DRAFT_235823"/>
<evidence type="ECO:0000256" key="1">
    <source>
        <dbReference type="ARBA" id="ARBA00004141"/>
    </source>
</evidence>
<accession>A0A5N6DHV6</accession>
<feature type="transmembrane region" description="Helical" evidence="5">
    <location>
        <begin position="156"/>
        <end position="177"/>
    </location>
</feature>
<evidence type="ECO:0000259" key="6">
    <source>
        <dbReference type="PROSITE" id="PS50850"/>
    </source>
</evidence>
<feature type="transmembrane region" description="Helical" evidence="5">
    <location>
        <begin position="32"/>
        <end position="54"/>
    </location>
</feature>
<dbReference type="PANTHER" id="PTHR23502:SF2">
    <property type="entry name" value="TRANSPORTER, PUTATIVE (AFU_ORTHOLOGUE AFUA_2G08910)-RELATED"/>
    <property type="match status" value="1"/>
</dbReference>
<dbReference type="AlphaFoldDB" id="A0A5N6DHV6"/>
<dbReference type="InterPro" id="IPR036259">
    <property type="entry name" value="MFS_trans_sf"/>
</dbReference>
<organism evidence="7 8">
    <name type="scientific">Aspergillus parasiticus</name>
    <dbReference type="NCBI Taxonomy" id="5067"/>
    <lineage>
        <taxon>Eukaryota</taxon>
        <taxon>Fungi</taxon>
        <taxon>Dikarya</taxon>
        <taxon>Ascomycota</taxon>
        <taxon>Pezizomycotina</taxon>
        <taxon>Eurotiomycetes</taxon>
        <taxon>Eurotiomycetidae</taxon>
        <taxon>Eurotiales</taxon>
        <taxon>Aspergillaceae</taxon>
        <taxon>Aspergillus</taxon>
        <taxon>Aspergillus subgen. Circumdati</taxon>
    </lineage>
</organism>
<feature type="transmembrane region" description="Helical" evidence="5">
    <location>
        <begin position="66"/>
        <end position="85"/>
    </location>
</feature>
<feature type="transmembrane region" description="Helical" evidence="5">
    <location>
        <begin position="430"/>
        <end position="453"/>
    </location>
</feature>
<keyword evidence="4 5" id="KW-0472">Membrane</keyword>
<evidence type="ECO:0000256" key="5">
    <source>
        <dbReference type="SAM" id="Phobius"/>
    </source>
</evidence>
<feature type="transmembrane region" description="Helical" evidence="5">
    <location>
        <begin position="294"/>
        <end position="313"/>
    </location>
</feature>
<sequence>MERPLDTDESTGWVEDCDHPRNWPKWKKNAQILMVSFHSMGASFMAAGIIPVYEAMAEEYGVTVDAATYLTATQILILGVAPVFWKPFTAIYGRYPIFLFSVFGCMVCNLGGAFCSSYGAQMVTRVFGAICVCPPLGVGTGVITDLCEPHERAQKLGWWALLLTMGTPAGPLVMGFVSGNLGWHWVFYILALLNFVQFMLYVLLGDETIYPADRSLRIKKGGGFFAKYRFRRLNACPLSKYSFVEPLFASKYPRIIIPIFAQSIVFCYANIAIIVEMPSVFGQKFGLNAQQIGLQFLAVIIGSLIGEQLAGPTSDWFLKAADKRKGSHIPADRLWLSYVGFATAMAGLLTWGFQLDNASSTWNVTPLIGVAIASFGNQIVMTILISFSVDSHPELATDVGICLSVYRQLYGFVAPFYLPSMFKALDFAKAAGVMCVLIVVAALIPIIAIHVAASHHRAAA</sequence>
<dbReference type="Proteomes" id="UP000326532">
    <property type="component" value="Unassembled WGS sequence"/>
</dbReference>
<comment type="subcellular location">
    <subcellularLocation>
        <location evidence="1">Membrane</location>
        <topology evidence="1">Multi-pass membrane protein</topology>
    </subcellularLocation>
</comment>
<dbReference type="Gene3D" id="1.20.1250.20">
    <property type="entry name" value="MFS general substrate transporter like domains"/>
    <property type="match status" value="1"/>
</dbReference>
<keyword evidence="2 5" id="KW-0812">Transmembrane</keyword>
<feature type="transmembrane region" description="Helical" evidence="5">
    <location>
        <begin position="367"/>
        <end position="387"/>
    </location>
</feature>
<feature type="transmembrane region" description="Helical" evidence="5">
    <location>
        <begin position="126"/>
        <end position="144"/>
    </location>
</feature>
<feature type="transmembrane region" description="Helical" evidence="5">
    <location>
        <begin position="183"/>
        <end position="204"/>
    </location>
</feature>
<dbReference type="GO" id="GO:0005886">
    <property type="term" value="C:plasma membrane"/>
    <property type="evidence" value="ECO:0007669"/>
    <property type="project" value="TreeGrafter"/>
</dbReference>
<evidence type="ECO:0000313" key="7">
    <source>
        <dbReference type="EMBL" id="KAB8204103.1"/>
    </source>
</evidence>
<dbReference type="Pfam" id="PF07690">
    <property type="entry name" value="MFS_1"/>
    <property type="match status" value="1"/>
</dbReference>